<keyword evidence="4 7" id="KW-0812">Transmembrane</keyword>
<proteinExistence type="inferred from homology"/>
<evidence type="ECO:0000256" key="7">
    <source>
        <dbReference type="SAM" id="Phobius"/>
    </source>
</evidence>
<comment type="subcellular location">
    <subcellularLocation>
        <location evidence="1">Cell membrane</location>
        <topology evidence="1">Multi-pass membrane protein</topology>
    </subcellularLocation>
</comment>
<evidence type="ECO:0000256" key="1">
    <source>
        <dbReference type="ARBA" id="ARBA00004651"/>
    </source>
</evidence>
<keyword evidence="9" id="KW-1185">Reference proteome</keyword>
<dbReference type="EMBL" id="SORI01000010">
    <property type="protein sequence ID" value="TDY59919.1"/>
    <property type="molecule type" value="Genomic_DNA"/>
</dbReference>
<gene>
    <name evidence="8" type="ORF">C8D99_11046</name>
</gene>
<dbReference type="RefSeq" id="WP_166670094.1">
    <property type="nucleotide sequence ID" value="NZ_SORI01000010.1"/>
</dbReference>
<keyword evidence="6 7" id="KW-0472">Membrane</keyword>
<protein>
    <submittedName>
        <fullName evidence="8">Chromate transporter</fullName>
    </submittedName>
</protein>
<dbReference type="InterPro" id="IPR003370">
    <property type="entry name" value="Chromate_transpt"/>
</dbReference>
<organism evidence="8 9">
    <name type="scientific">Aminivibrio pyruvatiphilus</name>
    <dbReference type="NCBI Taxonomy" id="1005740"/>
    <lineage>
        <taxon>Bacteria</taxon>
        <taxon>Thermotogati</taxon>
        <taxon>Synergistota</taxon>
        <taxon>Synergistia</taxon>
        <taxon>Synergistales</taxon>
        <taxon>Aminobacteriaceae</taxon>
        <taxon>Aminivibrio</taxon>
    </lineage>
</organism>
<evidence type="ECO:0000256" key="6">
    <source>
        <dbReference type="ARBA" id="ARBA00023136"/>
    </source>
</evidence>
<evidence type="ECO:0000256" key="5">
    <source>
        <dbReference type="ARBA" id="ARBA00022989"/>
    </source>
</evidence>
<dbReference type="PANTHER" id="PTHR43663">
    <property type="entry name" value="CHROMATE TRANSPORT PROTEIN-RELATED"/>
    <property type="match status" value="1"/>
</dbReference>
<sequence length="177" mass="18949">MSVLSVLFFTFIRIGLGAFGGGLATIPFIHHELVASHAWLSEREFAEVVSLAQMTPGPVAVNAATYVGYRLAGFAGSLVATLAVVAAPLALVAVAAWLLSRASGRMKAGAERVQKALRPVVAAMLFGAFWMVVRPLAGDWRLWPFTLVLFGMSRFFPFRKYPQLLLLAAGAAGMVLL</sequence>
<evidence type="ECO:0000313" key="8">
    <source>
        <dbReference type="EMBL" id="TDY59919.1"/>
    </source>
</evidence>
<feature type="transmembrane region" description="Helical" evidence="7">
    <location>
        <begin position="120"/>
        <end position="138"/>
    </location>
</feature>
<keyword evidence="3" id="KW-1003">Cell membrane</keyword>
<evidence type="ECO:0000313" key="9">
    <source>
        <dbReference type="Proteomes" id="UP000295066"/>
    </source>
</evidence>
<dbReference type="Pfam" id="PF02417">
    <property type="entry name" value="Chromate_transp"/>
    <property type="match status" value="1"/>
</dbReference>
<dbReference type="GO" id="GO:0015109">
    <property type="term" value="F:chromate transmembrane transporter activity"/>
    <property type="evidence" value="ECO:0007669"/>
    <property type="project" value="InterPro"/>
</dbReference>
<evidence type="ECO:0000256" key="2">
    <source>
        <dbReference type="ARBA" id="ARBA00005262"/>
    </source>
</evidence>
<dbReference type="Proteomes" id="UP000295066">
    <property type="component" value="Unassembled WGS sequence"/>
</dbReference>
<feature type="transmembrane region" description="Helical" evidence="7">
    <location>
        <begin position="74"/>
        <end position="99"/>
    </location>
</feature>
<reference evidence="8 9" key="1">
    <citation type="submission" date="2019-03" db="EMBL/GenBank/DDBJ databases">
        <title>Genomic Encyclopedia of Type Strains, Phase IV (KMG-IV): sequencing the most valuable type-strain genomes for metagenomic binning, comparative biology and taxonomic classification.</title>
        <authorList>
            <person name="Goeker M."/>
        </authorList>
    </citation>
    <scope>NUCLEOTIDE SEQUENCE [LARGE SCALE GENOMIC DNA]</scope>
    <source>
        <strain evidence="8 9">DSM 25964</strain>
    </source>
</reference>
<dbReference type="GO" id="GO:0005886">
    <property type="term" value="C:plasma membrane"/>
    <property type="evidence" value="ECO:0007669"/>
    <property type="project" value="UniProtKB-SubCell"/>
</dbReference>
<keyword evidence="5 7" id="KW-1133">Transmembrane helix</keyword>
<dbReference type="AlphaFoldDB" id="A0A4R8M3X8"/>
<comment type="similarity">
    <text evidence="2">Belongs to the chromate ion transporter (CHR) (TC 2.A.51) family.</text>
</comment>
<name>A0A4R8M3X8_9BACT</name>
<comment type="caution">
    <text evidence="8">The sequence shown here is derived from an EMBL/GenBank/DDBJ whole genome shotgun (WGS) entry which is preliminary data.</text>
</comment>
<dbReference type="PANTHER" id="PTHR43663:SF1">
    <property type="entry name" value="CHROMATE TRANSPORTER"/>
    <property type="match status" value="1"/>
</dbReference>
<accession>A0A4R8M3X8</accession>
<evidence type="ECO:0000256" key="3">
    <source>
        <dbReference type="ARBA" id="ARBA00022475"/>
    </source>
</evidence>
<dbReference type="InterPro" id="IPR052518">
    <property type="entry name" value="CHR_Transporter"/>
</dbReference>
<evidence type="ECO:0000256" key="4">
    <source>
        <dbReference type="ARBA" id="ARBA00022692"/>
    </source>
</evidence>